<dbReference type="SUPFAM" id="SSF56059">
    <property type="entry name" value="Glutathione synthetase ATP-binding domain-like"/>
    <property type="match status" value="1"/>
</dbReference>
<keyword evidence="7 12" id="KW-0658">Purine biosynthesis</keyword>
<comment type="cofactor">
    <cofactor evidence="1">
        <name>Mn(2+)</name>
        <dbReference type="ChEBI" id="CHEBI:29035"/>
    </cofactor>
</comment>
<dbReference type="Gene3D" id="3.30.470.20">
    <property type="entry name" value="ATP-grasp fold, B domain"/>
    <property type="match status" value="1"/>
</dbReference>
<comment type="catalytic activity">
    <reaction evidence="12">
        <text>5-phospho-beta-D-ribosylamine + glycine + ATP = N(1)-(5-phospho-beta-D-ribosyl)glycinamide + ADP + phosphate + H(+)</text>
        <dbReference type="Rhea" id="RHEA:17453"/>
        <dbReference type="ChEBI" id="CHEBI:15378"/>
        <dbReference type="ChEBI" id="CHEBI:30616"/>
        <dbReference type="ChEBI" id="CHEBI:43474"/>
        <dbReference type="ChEBI" id="CHEBI:57305"/>
        <dbReference type="ChEBI" id="CHEBI:58681"/>
        <dbReference type="ChEBI" id="CHEBI:143788"/>
        <dbReference type="ChEBI" id="CHEBI:456216"/>
        <dbReference type="EC" id="6.3.4.13"/>
    </reaction>
</comment>
<accession>A0ABT5C058</accession>
<evidence type="ECO:0000259" key="14">
    <source>
        <dbReference type="PROSITE" id="PS50975"/>
    </source>
</evidence>
<evidence type="ECO:0000256" key="13">
    <source>
        <dbReference type="PROSITE-ProRule" id="PRU00409"/>
    </source>
</evidence>
<dbReference type="InterPro" id="IPR020561">
    <property type="entry name" value="PRibGlycinamid_synth_ATP-grasp"/>
</dbReference>
<dbReference type="EMBL" id="JAQNDK010000002">
    <property type="protein sequence ID" value="MDC0679751.1"/>
    <property type="molecule type" value="Genomic_DNA"/>
</dbReference>
<feature type="domain" description="ATP-grasp" evidence="14">
    <location>
        <begin position="124"/>
        <end position="331"/>
    </location>
</feature>
<dbReference type="Gene3D" id="3.90.600.10">
    <property type="entry name" value="Phosphoribosylglycinamide synthetase, C-terminal domain"/>
    <property type="match status" value="1"/>
</dbReference>
<dbReference type="PANTHER" id="PTHR43472">
    <property type="entry name" value="PHOSPHORIBOSYLAMINE--GLYCINE LIGASE"/>
    <property type="match status" value="1"/>
</dbReference>
<dbReference type="Gene3D" id="3.40.50.20">
    <property type="match status" value="1"/>
</dbReference>
<dbReference type="InterPro" id="IPR020559">
    <property type="entry name" value="PRibGlycinamide_synth_CS"/>
</dbReference>
<evidence type="ECO:0000256" key="5">
    <source>
        <dbReference type="ARBA" id="ARBA00022598"/>
    </source>
</evidence>
<name>A0ABT5C058_9BACT</name>
<comment type="caution">
    <text evidence="15">The sequence shown here is derived from an EMBL/GenBank/DDBJ whole genome shotgun (WGS) entry which is preliminary data.</text>
</comment>
<dbReference type="GO" id="GO:0004637">
    <property type="term" value="F:phosphoribosylamine-glycine ligase activity"/>
    <property type="evidence" value="ECO:0007669"/>
    <property type="project" value="UniProtKB-EC"/>
</dbReference>
<evidence type="ECO:0000256" key="2">
    <source>
        <dbReference type="ARBA" id="ARBA00001946"/>
    </source>
</evidence>
<keyword evidence="16" id="KW-1185">Reference proteome</keyword>
<reference evidence="15 16" key="1">
    <citation type="submission" date="2023-01" db="EMBL/GenBank/DDBJ databases">
        <title>Minimal conservation of predation-associated metabolite biosynthetic gene clusters underscores biosynthetic potential of Myxococcota including descriptions for ten novel species: Archangium lansinium sp. nov., Myxococcus landrumus sp. nov., Nannocystis bai.</title>
        <authorList>
            <person name="Ahearne A."/>
            <person name="Stevens C."/>
            <person name="Dowd S."/>
        </authorList>
    </citation>
    <scope>NUCLEOTIDE SEQUENCE [LARGE SCALE GENOMIC DNA]</scope>
    <source>
        <strain evidence="15 16">WIWO2</strain>
    </source>
</reference>
<dbReference type="InterPro" id="IPR000115">
    <property type="entry name" value="PRibGlycinamide_synth"/>
</dbReference>
<dbReference type="InterPro" id="IPR020560">
    <property type="entry name" value="PRibGlycinamide_synth_C-dom"/>
</dbReference>
<dbReference type="InterPro" id="IPR020562">
    <property type="entry name" value="PRibGlycinamide_synth_N"/>
</dbReference>
<evidence type="ECO:0000313" key="16">
    <source>
        <dbReference type="Proteomes" id="UP001217485"/>
    </source>
</evidence>
<evidence type="ECO:0000256" key="12">
    <source>
        <dbReference type="HAMAP-Rule" id="MF_00138"/>
    </source>
</evidence>
<evidence type="ECO:0000313" key="15">
    <source>
        <dbReference type="EMBL" id="MDC0679751.1"/>
    </source>
</evidence>
<keyword evidence="5 12" id="KW-0436">Ligase</keyword>
<dbReference type="EC" id="6.3.4.13" evidence="4 12"/>
<dbReference type="PROSITE" id="PS50975">
    <property type="entry name" value="ATP_GRASP"/>
    <property type="match status" value="1"/>
</dbReference>
<evidence type="ECO:0000256" key="8">
    <source>
        <dbReference type="ARBA" id="ARBA00022840"/>
    </source>
</evidence>
<keyword evidence="6 13" id="KW-0547">Nucleotide-binding</keyword>
<dbReference type="RefSeq" id="WP_272096749.1">
    <property type="nucleotide sequence ID" value="NZ_JAQNDK010000002.1"/>
</dbReference>
<dbReference type="InterPro" id="IPR011761">
    <property type="entry name" value="ATP-grasp"/>
</dbReference>
<dbReference type="SUPFAM" id="SSF51246">
    <property type="entry name" value="Rudiment single hybrid motif"/>
    <property type="match status" value="1"/>
</dbReference>
<evidence type="ECO:0000256" key="3">
    <source>
        <dbReference type="ARBA" id="ARBA00005174"/>
    </source>
</evidence>
<dbReference type="SUPFAM" id="SSF52440">
    <property type="entry name" value="PreATP-grasp domain"/>
    <property type="match status" value="1"/>
</dbReference>
<comment type="pathway">
    <text evidence="3 12">Purine metabolism; IMP biosynthesis via de novo pathway; N(1)-(5-phospho-D-ribosyl)glycinamide from 5-phospho-alpha-D-ribose 1-diphosphate: step 2/2.</text>
</comment>
<gene>
    <name evidence="12 15" type="primary">purD</name>
    <name evidence="15" type="ORF">POL72_18565</name>
</gene>
<evidence type="ECO:0000256" key="7">
    <source>
        <dbReference type="ARBA" id="ARBA00022755"/>
    </source>
</evidence>
<evidence type="ECO:0000256" key="11">
    <source>
        <dbReference type="ARBA" id="ARBA00042864"/>
    </source>
</evidence>
<dbReference type="SMART" id="SM01210">
    <property type="entry name" value="GARS_C"/>
    <property type="match status" value="1"/>
</dbReference>
<dbReference type="HAMAP" id="MF_00138">
    <property type="entry name" value="GARS"/>
    <property type="match status" value="1"/>
</dbReference>
<dbReference type="Gene3D" id="3.30.1490.20">
    <property type="entry name" value="ATP-grasp fold, A domain"/>
    <property type="match status" value="1"/>
</dbReference>
<dbReference type="SMART" id="SM01209">
    <property type="entry name" value="GARS_A"/>
    <property type="match status" value="1"/>
</dbReference>
<dbReference type="InterPro" id="IPR013815">
    <property type="entry name" value="ATP_grasp_subdomain_1"/>
</dbReference>
<dbReference type="NCBIfam" id="TIGR00877">
    <property type="entry name" value="purD"/>
    <property type="match status" value="1"/>
</dbReference>
<evidence type="ECO:0000256" key="1">
    <source>
        <dbReference type="ARBA" id="ARBA00001936"/>
    </source>
</evidence>
<dbReference type="Pfam" id="PF02844">
    <property type="entry name" value="GARS_N"/>
    <property type="match status" value="1"/>
</dbReference>
<dbReference type="Pfam" id="PF02843">
    <property type="entry name" value="GARS_C"/>
    <property type="match status" value="1"/>
</dbReference>
<evidence type="ECO:0000256" key="10">
    <source>
        <dbReference type="ARBA" id="ARBA00042242"/>
    </source>
</evidence>
<dbReference type="Pfam" id="PF01071">
    <property type="entry name" value="GARS_A"/>
    <property type="match status" value="1"/>
</dbReference>
<dbReference type="InterPro" id="IPR011054">
    <property type="entry name" value="Rudment_hybrid_motif"/>
</dbReference>
<comment type="cofactor">
    <cofactor evidence="2">
        <name>Mg(2+)</name>
        <dbReference type="ChEBI" id="CHEBI:18420"/>
    </cofactor>
</comment>
<evidence type="ECO:0000256" key="6">
    <source>
        <dbReference type="ARBA" id="ARBA00022741"/>
    </source>
</evidence>
<dbReference type="Proteomes" id="UP001217485">
    <property type="component" value="Unassembled WGS sequence"/>
</dbReference>
<organism evidence="15 16">
    <name type="scientific">Sorangium atrum</name>
    <dbReference type="NCBI Taxonomy" id="2995308"/>
    <lineage>
        <taxon>Bacteria</taxon>
        <taxon>Pseudomonadati</taxon>
        <taxon>Myxococcota</taxon>
        <taxon>Polyangia</taxon>
        <taxon>Polyangiales</taxon>
        <taxon>Polyangiaceae</taxon>
        <taxon>Sorangium</taxon>
    </lineage>
</organism>
<dbReference type="PANTHER" id="PTHR43472:SF1">
    <property type="entry name" value="PHOSPHORIBOSYLAMINE--GLYCINE LIGASE, CHLOROPLASTIC"/>
    <property type="match status" value="1"/>
</dbReference>
<comment type="similarity">
    <text evidence="9 12">Belongs to the GARS family.</text>
</comment>
<proteinExistence type="inferred from homology"/>
<sequence length="444" mass="45329">MSSAAPRRSDRRILVLGSGGREHALARAFARSPSVAEVIVAPGNAGTHAPAGAGRAPIRRVDLPSLSPAEATRLAVRERADLVVVGPEAPLCAGVADALAAEGVAVFGPSREAARLEGSKAFLKEFAARHGIPTAPFRIVRSFDEAARVIRERGAPIVVKADGLCAGKGVVVATTVDEALAAAKDMLVDRRFGDAGATVILEDAIQGEEASVHAISDGEAIFVLPAARDHKRVGEGDTGPNTGGMGAFAPSARVTPALTARVEREILRPTIDGMRVEGRPFRGVLFAGLMITPAGDPMLLEHNVRFGDPECEALMELIEGDVAELCASAAAGALAPGAARVAPGRHALTVVLAARGYPTAPVTGDVIRGLDAAAAVEGAFVNHAGTAERDGAVVTAGGRVLAVTAAGDSLAEARERAFRAAGAIDFDGKVLRRDIGVDGARAAG</sequence>
<dbReference type="PROSITE" id="PS00184">
    <property type="entry name" value="GARS"/>
    <property type="match status" value="1"/>
</dbReference>
<dbReference type="InterPro" id="IPR037123">
    <property type="entry name" value="PRibGlycinamide_synth_C_sf"/>
</dbReference>
<protein>
    <recommendedName>
        <fullName evidence="4 12">Phosphoribosylamine--glycine ligase</fullName>
        <ecNumber evidence="4 12">6.3.4.13</ecNumber>
    </recommendedName>
    <alternativeName>
        <fullName evidence="12">GARS</fullName>
    </alternativeName>
    <alternativeName>
        <fullName evidence="10 12">Glycinamide ribonucleotide synthetase</fullName>
    </alternativeName>
    <alternativeName>
        <fullName evidence="11 12">Phosphoribosylglycinamide synthetase</fullName>
    </alternativeName>
</protein>
<evidence type="ECO:0000256" key="4">
    <source>
        <dbReference type="ARBA" id="ARBA00013255"/>
    </source>
</evidence>
<dbReference type="InterPro" id="IPR016185">
    <property type="entry name" value="PreATP-grasp_dom_sf"/>
</dbReference>
<evidence type="ECO:0000256" key="9">
    <source>
        <dbReference type="ARBA" id="ARBA00038345"/>
    </source>
</evidence>
<keyword evidence="8 13" id="KW-0067">ATP-binding</keyword>